<dbReference type="Proteomes" id="UP000264820">
    <property type="component" value="Unplaced"/>
</dbReference>
<evidence type="ECO:0000313" key="3">
    <source>
        <dbReference type="Ensembl" id="ENSHCOP00000008431.1"/>
    </source>
</evidence>
<dbReference type="PANTHER" id="PTHR43215:SF14">
    <property type="entry name" value="RADIAL SPOKE HEAD 1 HOMOLOG"/>
    <property type="match status" value="1"/>
</dbReference>
<dbReference type="AlphaFoldDB" id="A0A3Q2Y609"/>
<evidence type="ECO:0000256" key="2">
    <source>
        <dbReference type="SAM" id="MobiDB-lite"/>
    </source>
</evidence>
<name>A0A3Q2Y609_HIPCM</name>
<dbReference type="Ensembl" id="ENSHCOT00000000329.1">
    <property type="protein sequence ID" value="ENSHCOP00000008431.1"/>
    <property type="gene ID" value="ENSHCOG00000010667.1"/>
</dbReference>
<dbReference type="InterPro" id="IPR003409">
    <property type="entry name" value="MORN"/>
</dbReference>
<evidence type="ECO:0008006" key="5">
    <source>
        <dbReference type="Google" id="ProtNLM"/>
    </source>
</evidence>
<dbReference type="GO" id="GO:0005829">
    <property type="term" value="C:cytosol"/>
    <property type="evidence" value="ECO:0007669"/>
    <property type="project" value="TreeGrafter"/>
</dbReference>
<feature type="region of interest" description="Disordered" evidence="2">
    <location>
        <begin position="34"/>
        <end position="57"/>
    </location>
</feature>
<sequence length="57" mass="6170">MQGKGILTLENGESYDGEWKNGLADGMGEYTKTDGSKYMGKHSGGKRDGNGVISWRT</sequence>
<dbReference type="PANTHER" id="PTHR43215">
    <property type="entry name" value="RADIAL SPOKE HEAD 1 HOMOLOG"/>
    <property type="match status" value="1"/>
</dbReference>
<evidence type="ECO:0000256" key="1">
    <source>
        <dbReference type="ARBA" id="ARBA00022737"/>
    </source>
</evidence>
<reference evidence="3" key="2">
    <citation type="submission" date="2025-09" db="UniProtKB">
        <authorList>
            <consortium name="Ensembl"/>
        </authorList>
    </citation>
    <scope>IDENTIFICATION</scope>
</reference>
<dbReference type="Gene3D" id="2.20.110.10">
    <property type="entry name" value="Histone H3 K4-specific methyltransferase SET7/9 N-terminal domain"/>
    <property type="match status" value="1"/>
</dbReference>
<organism evidence="3 4">
    <name type="scientific">Hippocampus comes</name>
    <name type="common">Tiger tail seahorse</name>
    <dbReference type="NCBI Taxonomy" id="109280"/>
    <lineage>
        <taxon>Eukaryota</taxon>
        <taxon>Metazoa</taxon>
        <taxon>Chordata</taxon>
        <taxon>Craniata</taxon>
        <taxon>Vertebrata</taxon>
        <taxon>Euteleostomi</taxon>
        <taxon>Actinopterygii</taxon>
        <taxon>Neopterygii</taxon>
        <taxon>Teleostei</taxon>
        <taxon>Neoteleostei</taxon>
        <taxon>Acanthomorphata</taxon>
        <taxon>Syngnathiaria</taxon>
        <taxon>Syngnathiformes</taxon>
        <taxon>Syngnathoidei</taxon>
        <taxon>Syngnathidae</taxon>
        <taxon>Hippocampus</taxon>
    </lineage>
</organism>
<dbReference type="Pfam" id="PF02493">
    <property type="entry name" value="MORN"/>
    <property type="match status" value="3"/>
</dbReference>
<dbReference type="SUPFAM" id="SSF82185">
    <property type="entry name" value="Histone H3 K4-specific methyltransferase SET7/9 N-terminal domain"/>
    <property type="match status" value="1"/>
</dbReference>
<protein>
    <recommendedName>
        <fullName evidence="5">MORN repeat containing 4</fullName>
    </recommendedName>
</protein>
<dbReference type="SMART" id="SM00698">
    <property type="entry name" value="MORN"/>
    <property type="match status" value="2"/>
</dbReference>
<proteinExistence type="predicted"/>
<keyword evidence="4" id="KW-1185">Reference proteome</keyword>
<keyword evidence="1" id="KW-0677">Repeat</keyword>
<evidence type="ECO:0000313" key="4">
    <source>
        <dbReference type="Proteomes" id="UP000264820"/>
    </source>
</evidence>
<reference evidence="3" key="1">
    <citation type="submission" date="2025-08" db="UniProtKB">
        <authorList>
            <consortium name="Ensembl"/>
        </authorList>
    </citation>
    <scope>IDENTIFICATION</scope>
</reference>
<accession>A0A3Q2Y609</accession>